<dbReference type="Proteomes" id="UP000317043">
    <property type="component" value="Unassembled WGS sequence"/>
</dbReference>
<sequence>MTPGNWRKASRSNATGGNCVETRTFNHVSAAVEVRDSKAPQLGSLAIDRTEFTALLDSLKLQRLRSSGPPGRWAAVSLPWPKGLAFLHLLVCSMTG</sequence>
<evidence type="ECO:0000313" key="3">
    <source>
        <dbReference type="Proteomes" id="UP000317043"/>
    </source>
</evidence>
<comment type="caution">
    <text evidence="2">The sequence shown here is derived from an EMBL/GenBank/DDBJ whole genome shotgun (WGS) entry which is preliminary data.</text>
</comment>
<organism evidence="2 3">
    <name type="scientific">Stackebrandtia endophytica</name>
    <dbReference type="NCBI Taxonomy" id="1496996"/>
    <lineage>
        <taxon>Bacteria</taxon>
        <taxon>Bacillati</taxon>
        <taxon>Actinomycetota</taxon>
        <taxon>Actinomycetes</taxon>
        <taxon>Glycomycetales</taxon>
        <taxon>Glycomycetaceae</taxon>
        <taxon>Stackebrandtia</taxon>
    </lineage>
</organism>
<reference evidence="2 3" key="1">
    <citation type="submission" date="2019-06" db="EMBL/GenBank/DDBJ databases">
        <title>Sequencing the genomes of 1000 actinobacteria strains.</title>
        <authorList>
            <person name="Klenk H.-P."/>
        </authorList>
    </citation>
    <scope>NUCLEOTIDE SEQUENCE [LARGE SCALE GENOMIC DNA]</scope>
    <source>
        <strain evidence="2 3">DSM 45928</strain>
    </source>
</reference>
<accession>A0A543B1V0</accession>
<feature type="domain" description="DUF397" evidence="1">
    <location>
        <begin position="5"/>
        <end position="60"/>
    </location>
</feature>
<proteinExistence type="predicted"/>
<dbReference type="AlphaFoldDB" id="A0A543B1V0"/>
<gene>
    <name evidence="2" type="ORF">FB566_4423</name>
</gene>
<evidence type="ECO:0000313" key="2">
    <source>
        <dbReference type="EMBL" id="TQL78828.1"/>
    </source>
</evidence>
<evidence type="ECO:0000259" key="1">
    <source>
        <dbReference type="Pfam" id="PF04149"/>
    </source>
</evidence>
<dbReference type="Pfam" id="PF04149">
    <property type="entry name" value="DUF397"/>
    <property type="match status" value="1"/>
</dbReference>
<name>A0A543B1V0_9ACTN</name>
<dbReference type="EMBL" id="VFOW01000001">
    <property type="protein sequence ID" value="TQL78828.1"/>
    <property type="molecule type" value="Genomic_DNA"/>
</dbReference>
<protein>
    <submittedName>
        <fullName evidence="2">Uncharacterized protein DUF397</fullName>
    </submittedName>
</protein>
<keyword evidence="3" id="KW-1185">Reference proteome</keyword>
<dbReference type="RefSeq" id="WP_142043682.1">
    <property type="nucleotide sequence ID" value="NZ_JBHTGS010000002.1"/>
</dbReference>
<dbReference type="OrthoDB" id="3482302at2"/>
<dbReference type="InterPro" id="IPR007278">
    <property type="entry name" value="DUF397"/>
</dbReference>
<dbReference type="InParanoid" id="A0A543B1V0"/>